<dbReference type="EMBL" id="PVNE01000030">
    <property type="protein sequence ID" value="PRX39078.1"/>
    <property type="molecule type" value="Genomic_DNA"/>
</dbReference>
<sequence>MFKAFVDWKKKRLAVLDGERVEWCADEPVRSREANGTASRNLGHFRIGAGDALFFRTDLSGDFEENDLRICEICYILKQNYF</sequence>
<accession>A0A2T0LB21</accession>
<protein>
    <submittedName>
        <fullName evidence="1">Uncharacterized protein</fullName>
    </submittedName>
</protein>
<dbReference type="AlphaFoldDB" id="A0A2T0LB21"/>
<keyword evidence="2" id="KW-1185">Reference proteome</keyword>
<dbReference type="Proteomes" id="UP000237797">
    <property type="component" value="Unassembled WGS sequence"/>
</dbReference>
<reference evidence="1 2" key="1">
    <citation type="submission" date="2018-03" db="EMBL/GenBank/DDBJ databases">
        <title>Genomic Encyclopedia of Archaeal and Bacterial Type Strains, Phase II (KMG-II): from individual species to whole genera.</title>
        <authorList>
            <person name="Goeker M."/>
        </authorList>
    </citation>
    <scope>NUCLEOTIDE SEQUENCE [LARGE SCALE GENOMIC DNA]</scope>
    <source>
        <strain evidence="1 2">DSM 44946</strain>
    </source>
</reference>
<evidence type="ECO:0000313" key="2">
    <source>
        <dbReference type="Proteomes" id="UP000237797"/>
    </source>
</evidence>
<comment type="caution">
    <text evidence="1">The sequence shown here is derived from an EMBL/GenBank/DDBJ whole genome shotgun (WGS) entry which is preliminary data.</text>
</comment>
<organism evidence="1 2">
    <name type="scientific">Planifilum fimeticola</name>
    <dbReference type="NCBI Taxonomy" id="201975"/>
    <lineage>
        <taxon>Bacteria</taxon>
        <taxon>Bacillati</taxon>
        <taxon>Bacillota</taxon>
        <taxon>Bacilli</taxon>
        <taxon>Bacillales</taxon>
        <taxon>Thermoactinomycetaceae</taxon>
        <taxon>Planifilum</taxon>
    </lineage>
</organism>
<name>A0A2T0LB21_9BACL</name>
<proteinExistence type="predicted"/>
<evidence type="ECO:0000313" key="1">
    <source>
        <dbReference type="EMBL" id="PRX39078.1"/>
    </source>
</evidence>
<gene>
    <name evidence="1" type="ORF">CLV97_13018</name>
</gene>